<organism evidence="2 3">
    <name type="scientific">Dokdonia ponticola</name>
    <dbReference type="NCBI Taxonomy" id="2041041"/>
    <lineage>
        <taxon>Bacteria</taxon>
        <taxon>Pseudomonadati</taxon>
        <taxon>Bacteroidota</taxon>
        <taxon>Flavobacteriia</taxon>
        <taxon>Flavobacteriales</taxon>
        <taxon>Flavobacteriaceae</taxon>
        <taxon>Dokdonia</taxon>
    </lineage>
</organism>
<name>A0ABV9HTX2_9FLAO</name>
<keyword evidence="1" id="KW-1133">Transmembrane helix</keyword>
<evidence type="ECO:0000313" key="2">
    <source>
        <dbReference type="EMBL" id="MFC4633592.1"/>
    </source>
</evidence>
<evidence type="ECO:0000256" key="1">
    <source>
        <dbReference type="SAM" id="Phobius"/>
    </source>
</evidence>
<sequence>METYFLWFLIFFVGSVMALFYCEYKSTLQIIKSILPKVFSKILLISFALITFIFGIHADVFSSYDKYTADLNRQYNWFSIEDILRFPVEQYGINIKDLYPSNIIDFKNNIIKEYPTRKITILLDKTGSIKNDKGSKIKKTLIKKLNNEIYEFEKHIDTTTIKVEDLFLLTALEQLTRDEKRGLTHIEVLIYTGSENNKGVVNYIEKALKIDYNKYDDSLRSQAIIKCLKKINNYNTEEYKKIINNRFTDFYELGNELKAPKFIGNGTSKNNGYGKKYDHTSIILLSDFYHEEGFLNKNVKDVENVWYNIRNRVSQLNLISFNNSNTSNSSKYISKAIKETFRKNFNHLYFFEYEEHLDNQLAIDEEINTMFSTVIDAENPQPLITYHSWNKQDYKFDYKGEVQILRQDGDRDLIIGFANRIRPQNYIKPYDYITIIKKRDNISARNTSNKIKLYEYQKDKIKGSNSDIYEISFLIDEIESKNFFLEFSYPNTSYAVRHPILFKPVLPATACLYLFALYLVFAFSSLYLFFYYLVVMFKLKSKKNKTKPFLIIALILYVLITIFLGYHLYILISDLITYNKDLLETFPVVIIVSVILFTVFLHIISYRIYIDRVTSEMNFNDSCYKIQNADN</sequence>
<dbReference type="EMBL" id="JBHSFV010000003">
    <property type="protein sequence ID" value="MFC4633592.1"/>
    <property type="molecule type" value="Genomic_DNA"/>
</dbReference>
<feature type="transmembrane region" description="Helical" evidence="1">
    <location>
        <begin position="42"/>
        <end position="64"/>
    </location>
</feature>
<accession>A0ABV9HTX2</accession>
<feature type="transmembrane region" description="Helical" evidence="1">
    <location>
        <begin position="6"/>
        <end position="22"/>
    </location>
</feature>
<gene>
    <name evidence="2" type="ORF">ACFO3O_06715</name>
</gene>
<reference evidence="3" key="1">
    <citation type="journal article" date="2019" name="Int. J. Syst. Evol. Microbiol.">
        <title>The Global Catalogue of Microorganisms (GCM) 10K type strain sequencing project: providing services to taxonomists for standard genome sequencing and annotation.</title>
        <authorList>
            <consortium name="The Broad Institute Genomics Platform"/>
            <consortium name="The Broad Institute Genome Sequencing Center for Infectious Disease"/>
            <person name="Wu L."/>
            <person name="Ma J."/>
        </authorList>
    </citation>
    <scope>NUCLEOTIDE SEQUENCE [LARGE SCALE GENOMIC DNA]</scope>
    <source>
        <strain evidence="3">YJ-61-S</strain>
    </source>
</reference>
<dbReference type="Proteomes" id="UP001596043">
    <property type="component" value="Unassembled WGS sequence"/>
</dbReference>
<dbReference type="RefSeq" id="WP_379977805.1">
    <property type="nucleotide sequence ID" value="NZ_JBHSFV010000003.1"/>
</dbReference>
<feature type="transmembrane region" description="Helical" evidence="1">
    <location>
        <begin position="589"/>
        <end position="609"/>
    </location>
</feature>
<feature type="transmembrane region" description="Helical" evidence="1">
    <location>
        <begin position="549"/>
        <end position="569"/>
    </location>
</feature>
<evidence type="ECO:0008006" key="4">
    <source>
        <dbReference type="Google" id="ProtNLM"/>
    </source>
</evidence>
<keyword evidence="1" id="KW-0812">Transmembrane</keyword>
<protein>
    <recommendedName>
        <fullName evidence="4">VWA domain-containing protein</fullName>
    </recommendedName>
</protein>
<keyword evidence="1" id="KW-0472">Membrane</keyword>
<proteinExistence type="predicted"/>
<feature type="transmembrane region" description="Helical" evidence="1">
    <location>
        <begin position="512"/>
        <end position="537"/>
    </location>
</feature>
<comment type="caution">
    <text evidence="2">The sequence shown here is derived from an EMBL/GenBank/DDBJ whole genome shotgun (WGS) entry which is preliminary data.</text>
</comment>
<keyword evidence="3" id="KW-1185">Reference proteome</keyword>
<evidence type="ECO:0000313" key="3">
    <source>
        <dbReference type="Proteomes" id="UP001596043"/>
    </source>
</evidence>